<dbReference type="InterPro" id="IPR015943">
    <property type="entry name" value="WD40/YVTN_repeat-like_dom_sf"/>
</dbReference>
<keyword evidence="1" id="KW-0732">Signal</keyword>
<feature type="chain" id="PRO_5045232208" evidence="1">
    <location>
        <begin position="23"/>
        <end position="378"/>
    </location>
</feature>
<feature type="signal peptide" evidence="1">
    <location>
        <begin position="1"/>
        <end position="22"/>
    </location>
</feature>
<dbReference type="InterPro" id="IPR011045">
    <property type="entry name" value="N2O_reductase_N"/>
</dbReference>
<dbReference type="SUPFAM" id="SSF50974">
    <property type="entry name" value="Nitrous oxide reductase, N-terminal domain"/>
    <property type="match status" value="1"/>
</dbReference>
<organism evidence="2 3">
    <name type="scientific">Nostoc cf. commune SO-36</name>
    <dbReference type="NCBI Taxonomy" id="449208"/>
    <lineage>
        <taxon>Bacteria</taxon>
        <taxon>Bacillati</taxon>
        <taxon>Cyanobacteriota</taxon>
        <taxon>Cyanophyceae</taxon>
        <taxon>Nostocales</taxon>
        <taxon>Nostocaceae</taxon>
        <taxon>Nostoc</taxon>
    </lineage>
</organism>
<keyword evidence="3" id="KW-1185">Reference proteome</keyword>
<protein>
    <submittedName>
        <fullName evidence="2">Uncharacterized protein</fullName>
    </submittedName>
</protein>
<name>A0ABM7Z290_NOSCO</name>
<evidence type="ECO:0000313" key="3">
    <source>
        <dbReference type="Proteomes" id="UP001055453"/>
    </source>
</evidence>
<gene>
    <name evidence="2" type="ORF">ANSO36C_29010</name>
</gene>
<evidence type="ECO:0000256" key="1">
    <source>
        <dbReference type="SAM" id="SignalP"/>
    </source>
</evidence>
<reference evidence="2" key="1">
    <citation type="submission" date="2022-04" db="EMBL/GenBank/DDBJ databases">
        <title>Complete genome sequence of a cyanobacterium, Nostoc sp. SO-36, isolated in Antarctica.</title>
        <authorList>
            <person name="Kanesaki Y."/>
            <person name="Effendi D."/>
            <person name="Sakamoto T."/>
            <person name="Ohtani S."/>
            <person name="Awai K."/>
        </authorList>
    </citation>
    <scope>NUCLEOTIDE SEQUENCE</scope>
    <source>
        <strain evidence="2">SO-36</strain>
    </source>
</reference>
<evidence type="ECO:0000313" key="2">
    <source>
        <dbReference type="EMBL" id="BDI17099.1"/>
    </source>
</evidence>
<dbReference type="EMBL" id="AP025732">
    <property type="protein sequence ID" value="BDI17099.1"/>
    <property type="molecule type" value="Genomic_DNA"/>
</dbReference>
<proteinExistence type="predicted"/>
<dbReference type="Gene3D" id="2.130.10.10">
    <property type="entry name" value="YVTN repeat-like/Quinoprotein amine dehydrogenase"/>
    <property type="match status" value="1"/>
</dbReference>
<accession>A0ABM7Z290</accession>
<dbReference type="RefSeq" id="WP_251960072.1">
    <property type="nucleotide sequence ID" value="NZ_AP025732.1"/>
</dbReference>
<dbReference type="Proteomes" id="UP001055453">
    <property type="component" value="Chromosome"/>
</dbReference>
<sequence>MNLKIFALVLATLMSISAKTIAQTWDRSAPGDFQGRYLVSVSDADMLASAYVDGKLGSREGKDAISVIPLTGKQIRDLRAYETEASNSVAGPPAAVAVTPDGRYALVVETFEQRPPGDWQNQTFTDLKHGKRLLVFDLSNPTRPTQVQELVIAERPTSVSINRDGSLVSVTFHPKGSGAKTPLALIPLNNGRLGQPIYPSVSPLPQGHELIHTTWHPTENTLALVNTSAAEISFTKVVRQANNLELQPWGNVVKIEKAPYIARFTPDGRHLIVNNLFWGADVQGTWNEAPRGSVVSIRLKADTQPDGSPRHALVSRAMTSVSPEGLTVSPNGRYVVTTNLERSYLPYNDNRITWFSSLTLMTLDPQTGQLKPSSRLSL</sequence>